<dbReference type="Pfam" id="PF03221">
    <property type="entry name" value="HTH_Tnp_Tc5"/>
    <property type="match status" value="1"/>
</dbReference>
<dbReference type="OrthoDB" id="3229771at2759"/>
<dbReference type="PaxDb" id="55529-EKX47376"/>
<dbReference type="RefSeq" id="XP_005834356.1">
    <property type="nucleotide sequence ID" value="XM_005834299.1"/>
</dbReference>
<dbReference type="SUPFAM" id="SSF46689">
    <property type="entry name" value="Homeodomain-like"/>
    <property type="match status" value="1"/>
</dbReference>
<protein>
    <recommendedName>
        <fullName evidence="3">HTH CENPB-type domain-containing protein</fullName>
    </recommendedName>
</protein>
<evidence type="ECO:0000313" key="4">
    <source>
        <dbReference type="EMBL" id="EKX47376.1"/>
    </source>
</evidence>
<sequence>MQADGGLDQLQGDANMPESRGKPRGFGVMTAAQRLKHKEKCSGAKRLTIADKMEIVRLHCAPSKADRVTVKKLALTYGVSERAISKICSDKHRGKMEEVRELGRDLGGSKMMRDETHPELTKRLLTWIANVRKRAANDKDGDMCITKHKLQCKAEDLAKEMGITDFKATNGWHWRWCGRHGLSNSNKREKAVSMEPPEAVDSQLQEIRTQLSQVLHKVDVICTWLSSQPNNPLTNMPVQPVQPQTSFRHGSVNLGQVAASPAVAVGRGLSQEHSSGLSGVDPMASVMAERQGMELQYSRGRDGHATGVDGGSESGMGRYPMSQIEQDFVSWKTSQHPSMQ</sequence>
<feature type="region of interest" description="Disordered" evidence="2">
    <location>
        <begin position="298"/>
        <end position="318"/>
    </location>
</feature>
<name>L1JFW3_GUITC</name>
<evidence type="ECO:0000313" key="6">
    <source>
        <dbReference type="Proteomes" id="UP000011087"/>
    </source>
</evidence>
<reference evidence="5" key="3">
    <citation type="submission" date="2016-03" db="UniProtKB">
        <authorList>
            <consortium name="EnsemblProtists"/>
        </authorList>
    </citation>
    <scope>IDENTIFICATION</scope>
</reference>
<dbReference type="Proteomes" id="UP000011087">
    <property type="component" value="Unassembled WGS sequence"/>
</dbReference>
<reference evidence="6" key="2">
    <citation type="submission" date="2012-11" db="EMBL/GenBank/DDBJ databases">
        <authorList>
            <person name="Kuo A."/>
            <person name="Curtis B.A."/>
            <person name="Tanifuji G."/>
            <person name="Burki F."/>
            <person name="Gruber A."/>
            <person name="Irimia M."/>
            <person name="Maruyama S."/>
            <person name="Arias M.C."/>
            <person name="Ball S.G."/>
            <person name="Gile G.H."/>
            <person name="Hirakawa Y."/>
            <person name="Hopkins J.F."/>
            <person name="Rensing S.A."/>
            <person name="Schmutz J."/>
            <person name="Symeonidi A."/>
            <person name="Elias M."/>
            <person name="Eveleigh R.J."/>
            <person name="Herman E.K."/>
            <person name="Klute M.J."/>
            <person name="Nakayama T."/>
            <person name="Obornik M."/>
            <person name="Reyes-Prieto A."/>
            <person name="Armbrust E.V."/>
            <person name="Aves S.J."/>
            <person name="Beiko R.G."/>
            <person name="Coutinho P."/>
            <person name="Dacks J.B."/>
            <person name="Durnford D.G."/>
            <person name="Fast N.M."/>
            <person name="Green B.R."/>
            <person name="Grisdale C."/>
            <person name="Hempe F."/>
            <person name="Henrissat B."/>
            <person name="Hoppner M.P."/>
            <person name="Ishida K.-I."/>
            <person name="Kim E."/>
            <person name="Koreny L."/>
            <person name="Kroth P.G."/>
            <person name="Liu Y."/>
            <person name="Malik S.-B."/>
            <person name="Maier U.G."/>
            <person name="McRose D."/>
            <person name="Mock T."/>
            <person name="Neilson J.A."/>
            <person name="Onodera N.T."/>
            <person name="Poole A.M."/>
            <person name="Pritham E.J."/>
            <person name="Richards T.A."/>
            <person name="Rocap G."/>
            <person name="Roy S.W."/>
            <person name="Sarai C."/>
            <person name="Schaack S."/>
            <person name="Shirato S."/>
            <person name="Slamovits C.H."/>
            <person name="Spencer D.F."/>
            <person name="Suzuki S."/>
            <person name="Worden A.Z."/>
            <person name="Zauner S."/>
            <person name="Barry K."/>
            <person name="Bell C."/>
            <person name="Bharti A.K."/>
            <person name="Crow J.A."/>
            <person name="Grimwood J."/>
            <person name="Kramer R."/>
            <person name="Lindquist E."/>
            <person name="Lucas S."/>
            <person name="Salamov A."/>
            <person name="McFadden G.I."/>
            <person name="Lane C.E."/>
            <person name="Keeling P.J."/>
            <person name="Gray M.W."/>
            <person name="Grigoriev I.V."/>
            <person name="Archibald J.M."/>
        </authorList>
    </citation>
    <scope>NUCLEOTIDE SEQUENCE</scope>
    <source>
        <strain evidence="6">CCMP2712</strain>
    </source>
</reference>
<evidence type="ECO:0000256" key="1">
    <source>
        <dbReference type="ARBA" id="ARBA00023125"/>
    </source>
</evidence>
<dbReference type="InterPro" id="IPR006600">
    <property type="entry name" value="HTH_CenpB_DNA-bd_dom"/>
</dbReference>
<dbReference type="EnsemblProtists" id="EKX47376">
    <property type="protein sequence ID" value="EKX47376"/>
    <property type="gene ID" value="GUITHDRAFT_106822"/>
</dbReference>
<gene>
    <name evidence="4" type="ORF">GUITHDRAFT_106822</name>
</gene>
<dbReference type="InterPro" id="IPR009057">
    <property type="entry name" value="Homeodomain-like_sf"/>
</dbReference>
<accession>L1JFW3</accession>
<proteinExistence type="predicted"/>
<evidence type="ECO:0000256" key="2">
    <source>
        <dbReference type="SAM" id="MobiDB-lite"/>
    </source>
</evidence>
<evidence type="ECO:0000259" key="3">
    <source>
        <dbReference type="PROSITE" id="PS51253"/>
    </source>
</evidence>
<keyword evidence="1" id="KW-0238">DNA-binding</keyword>
<dbReference type="SMART" id="SM00674">
    <property type="entry name" value="CENPB"/>
    <property type="match status" value="1"/>
</dbReference>
<dbReference type="HOGENOM" id="CLU_817475_0_0_1"/>
<dbReference type="PROSITE" id="PS51253">
    <property type="entry name" value="HTH_CENPB"/>
    <property type="match status" value="1"/>
</dbReference>
<feature type="domain" description="HTH CENPB-type" evidence="3">
    <location>
        <begin position="108"/>
        <end position="186"/>
    </location>
</feature>
<keyword evidence="6" id="KW-1185">Reference proteome</keyword>
<dbReference type="AlphaFoldDB" id="L1JFW3"/>
<evidence type="ECO:0000313" key="5">
    <source>
        <dbReference type="EnsemblProtists" id="EKX47376"/>
    </source>
</evidence>
<dbReference type="STRING" id="905079.L1JFW3"/>
<dbReference type="KEGG" id="gtt:GUITHDRAFT_106822"/>
<dbReference type="GeneID" id="17304016"/>
<dbReference type="GO" id="GO:0003677">
    <property type="term" value="F:DNA binding"/>
    <property type="evidence" value="ECO:0007669"/>
    <property type="project" value="UniProtKB-KW"/>
</dbReference>
<dbReference type="Gene3D" id="1.10.10.60">
    <property type="entry name" value="Homeodomain-like"/>
    <property type="match status" value="1"/>
</dbReference>
<organism evidence="4">
    <name type="scientific">Guillardia theta (strain CCMP2712)</name>
    <name type="common">Cryptophyte</name>
    <dbReference type="NCBI Taxonomy" id="905079"/>
    <lineage>
        <taxon>Eukaryota</taxon>
        <taxon>Cryptophyceae</taxon>
        <taxon>Pyrenomonadales</taxon>
        <taxon>Geminigeraceae</taxon>
        <taxon>Guillardia</taxon>
    </lineage>
</organism>
<feature type="region of interest" description="Disordered" evidence="2">
    <location>
        <begin position="1"/>
        <end position="25"/>
    </location>
</feature>
<reference evidence="4 6" key="1">
    <citation type="journal article" date="2012" name="Nature">
        <title>Algal genomes reveal evolutionary mosaicism and the fate of nucleomorphs.</title>
        <authorList>
            <consortium name="DOE Joint Genome Institute"/>
            <person name="Curtis B.A."/>
            <person name="Tanifuji G."/>
            <person name="Burki F."/>
            <person name="Gruber A."/>
            <person name="Irimia M."/>
            <person name="Maruyama S."/>
            <person name="Arias M.C."/>
            <person name="Ball S.G."/>
            <person name="Gile G.H."/>
            <person name="Hirakawa Y."/>
            <person name="Hopkins J.F."/>
            <person name="Kuo A."/>
            <person name="Rensing S.A."/>
            <person name="Schmutz J."/>
            <person name="Symeonidi A."/>
            <person name="Elias M."/>
            <person name="Eveleigh R.J."/>
            <person name="Herman E.K."/>
            <person name="Klute M.J."/>
            <person name="Nakayama T."/>
            <person name="Obornik M."/>
            <person name="Reyes-Prieto A."/>
            <person name="Armbrust E.V."/>
            <person name="Aves S.J."/>
            <person name="Beiko R.G."/>
            <person name="Coutinho P."/>
            <person name="Dacks J.B."/>
            <person name="Durnford D.G."/>
            <person name="Fast N.M."/>
            <person name="Green B.R."/>
            <person name="Grisdale C.J."/>
            <person name="Hempel F."/>
            <person name="Henrissat B."/>
            <person name="Hoppner M.P."/>
            <person name="Ishida K."/>
            <person name="Kim E."/>
            <person name="Koreny L."/>
            <person name="Kroth P.G."/>
            <person name="Liu Y."/>
            <person name="Malik S.B."/>
            <person name="Maier U.G."/>
            <person name="McRose D."/>
            <person name="Mock T."/>
            <person name="Neilson J.A."/>
            <person name="Onodera N.T."/>
            <person name="Poole A.M."/>
            <person name="Pritham E.J."/>
            <person name="Richards T.A."/>
            <person name="Rocap G."/>
            <person name="Roy S.W."/>
            <person name="Sarai C."/>
            <person name="Schaack S."/>
            <person name="Shirato S."/>
            <person name="Slamovits C.H."/>
            <person name="Spencer D.F."/>
            <person name="Suzuki S."/>
            <person name="Worden A.Z."/>
            <person name="Zauner S."/>
            <person name="Barry K."/>
            <person name="Bell C."/>
            <person name="Bharti A.K."/>
            <person name="Crow J.A."/>
            <person name="Grimwood J."/>
            <person name="Kramer R."/>
            <person name="Lindquist E."/>
            <person name="Lucas S."/>
            <person name="Salamov A."/>
            <person name="McFadden G.I."/>
            <person name="Lane C.E."/>
            <person name="Keeling P.J."/>
            <person name="Gray M.W."/>
            <person name="Grigoriev I.V."/>
            <person name="Archibald J.M."/>
        </authorList>
    </citation>
    <scope>NUCLEOTIDE SEQUENCE</scope>
    <source>
        <strain evidence="4 6">CCMP2712</strain>
    </source>
</reference>
<dbReference type="EMBL" id="JH992990">
    <property type="protein sequence ID" value="EKX47376.1"/>
    <property type="molecule type" value="Genomic_DNA"/>
</dbReference>